<dbReference type="OrthoDB" id="8852350at2"/>
<protein>
    <submittedName>
        <fullName evidence="2">Uncharacterized protein</fullName>
    </submittedName>
</protein>
<evidence type="ECO:0000256" key="1">
    <source>
        <dbReference type="SAM" id="MobiDB-lite"/>
    </source>
</evidence>
<feature type="region of interest" description="Disordered" evidence="1">
    <location>
        <begin position="389"/>
        <end position="411"/>
    </location>
</feature>
<feature type="region of interest" description="Disordered" evidence="1">
    <location>
        <begin position="149"/>
        <end position="181"/>
    </location>
</feature>
<organism evidence="2 3">
    <name type="scientific">Rhizobium hainanense</name>
    <dbReference type="NCBI Taxonomy" id="52131"/>
    <lineage>
        <taxon>Bacteria</taxon>
        <taxon>Pseudomonadati</taxon>
        <taxon>Pseudomonadota</taxon>
        <taxon>Alphaproteobacteria</taxon>
        <taxon>Hyphomicrobiales</taxon>
        <taxon>Rhizobiaceae</taxon>
        <taxon>Rhizobium/Agrobacterium group</taxon>
        <taxon>Rhizobium</taxon>
    </lineage>
</organism>
<gene>
    <name evidence="2" type="ORF">GA0061100_110157</name>
</gene>
<dbReference type="RefSeq" id="WP_075855899.1">
    <property type="nucleotide sequence ID" value="NZ_FMAC01000010.1"/>
</dbReference>
<accession>A0A1C3W353</accession>
<sequence>MSVADDNHTGEPGYPTPWTTNRPLEGLRDVDDARIVSLSPDVCLTPVGSSIVPIPYPVVDYCGHDRNYTSSVRFTGYRAMVMRSCTIHVHGDAPGTKKGVKSGTVESICEPIGHASQVKAEGSHVIRHLDRFWMNNKNTQGEAIFVKNTKTFDPPKDDDPIRGSLRATTTTASRSGQNAAPPGAVLGFVAPAGGAALLGEGAAVGTAATGGAATTAAGGTAATATGVGLGTVLLGIGIFAAGMLIPTNKRNFSDFPPQDDYEAKRLREALQRIDGLPFWDSGGAIVEETKAELRKRRQTLATLQPVPLADTVRVKERDEYRKKCQVDRYGKMRDICGQYGMQAHHIVPDWTLRYGARSDGDKRIPNMPSLNDGMAICVIGNAAMQDTEHHEAHLGDSSIESLGKGSSPPGTAKLSDVVTISTMAMIGARPDCAQEIAEKVGEQFGPKNDNQLLRAVKDIGKNPLEPETIGALKSGATYPWKKGGQ</sequence>
<reference evidence="3" key="1">
    <citation type="submission" date="2016-08" db="EMBL/GenBank/DDBJ databases">
        <authorList>
            <person name="Varghese N."/>
            <person name="Submissions Spin"/>
        </authorList>
    </citation>
    <scope>NUCLEOTIDE SEQUENCE [LARGE SCALE GENOMIC DNA]</scope>
    <source>
        <strain evidence="3">CCBAU 57015</strain>
    </source>
</reference>
<feature type="region of interest" description="Disordered" evidence="1">
    <location>
        <begin position="1"/>
        <end position="23"/>
    </location>
</feature>
<keyword evidence="3" id="KW-1185">Reference proteome</keyword>
<dbReference type="Pfam" id="PF13665">
    <property type="entry name" value="Tox-PAAR-like"/>
    <property type="match status" value="1"/>
</dbReference>
<dbReference type="EMBL" id="FMAC01000010">
    <property type="protein sequence ID" value="SCB34318.1"/>
    <property type="molecule type" value="Genomic_DNA"/>
</dbReference>
<feature type="compositionally biased region" description="Low complexity" evidence="1">
    <location>
        <begin position="166"/>
        <end position="181"/>
    </location>
</feature>
<evidence type="ECO:0000313" key="2">
    <source>
        <dbReference type="EMBL" id="SCB34318.1"/>
    </source>
</evidence>
<dbReference type="Proteomes" id="UP000186228">
    <property type="component" value="Unassembled WGS sequence"/>
</dbReference>
<proteinExistence type="predicted"/>
<dbReference type="STRING" id="52131.GA0061100_110157"/>
<name>A0A1C3W353_9HYPH</name>
<evidence type="ECO:0000313" key="3">
    <source>
        <dbReference type="Proteomes" id="UP000186228"/>
    </source>
</evidence>
<dbReference type="AlphaFoldDB" id="A0A1C3W353"/>